<dbReference type="InterPro" id="IPR002562">
    <property type="entry name" value="3'-5'_exonuclease_dom"/>
</dbReference>
<feature type="region of interest" description="Disordered" evidence="1">
    <location>
        <begin position="221"/>
        <end position="248"/>
    </location>
</feature>
<dbReference type="SUPFAM" id="SSF53098">
    <property type="entry name" value="Ribonuclease H-like"/>
    <property type="match status" value="1"/>
</dbReference>
<feature type="compositionally biased region" description="Low complexity" evidence="1">
    <location>
        <begin position="15"/>
        <end position="26"/>
    </location>
</feature>
<dbReference type="PANTHER" id="PTHR47649">
    <property type="entry name" value="RIBONUCLEASE D"/>
    <property type="match status" value="1"/>
</dbReference>
<dbReference type="InterPro" id="IPR051086">
    <property type="entry name" value="RNase_D-like"/>
</dbReference>
<dbReference type="GO" id="GO:0008408">
    <property type="term" value="F:3'-5' exonuclease activity"/>
    <property type="evidence" value="ECO:0007669"/>
    <property type="project" value="InterPro"/>
</dbReference>
<dbReference type="EMBL" id="GG657757">
    <property type="protein sequence ID" value="EFL35606.1"/>
    <property type="molecule type" value="Genomic_DNA"/>
</dbReference>
<sequence length="474" mass="49263">MTDAHETAADSSLRTTGGAPPDDGGTSATEAPIPLLEPREGIPPVIADEAALARVIAAFAAGSGPVAVDAERASGYRYGQRAYLVQLRREGAGTALIDPVACPDLSALGEALSGVEWVLHAATQDLPCLREIGMVPTRLFDTELAGRLAGFPRVGLGAMVEGVLGFVLEKGHSAVDWSTRPLPEPWLRYAALDVELLVDLRDALEKELDRQGKLDWARQEFDAIASAPPPEPRKDPWRRTSGMHKVRRRRQLAVVRELWQTRDRIAQRRDVSPRQGARGRGDRGGRAGPAGQRARAGRAERVRTPDGQAAAGAVAGRGGPGEGAERGAVAAAGAACRGAAAAPRLGRQGPGGRGAVVGRAGRGLGPGRGAQHAAGESDHAGHGAPGLLGAACGCRRRVRGGRAGRSWRASMAGRAGHAGAGGGSVREGGLAAAELLVVRRLRVCRGGSRPCGGAAYRHGPAPRRRRALTSWPLA</sequence>
<evidence type="ECO:0000259" key="2">
    <source>
        <dbReference type="SMART" id="SM00474"/>
    </source>
</evidence>
<dbReference type="InterPro" id="IPR044876">
    <property type="entry name" value="HRDC_dom_sf"/>
</dbReference>
<dbReference type="PANTHER" id="PTHR47649:SF1">
    <property type="entry name" value="RIBONUCLEASE D"/>
    <property type="match status" value="1"/>
</dbReference>
<dbReference type="CDD" id="cd06142">
    <property type="entry name" value="RNaseD_exo"/>
    <property type="match status" value="1"/>
</dbReference>
<feature type="region of interest" description="Disordered" evidence="1">
    <location>
        <begin position="266"/>
        <end position="325"/>
    </location>
</feature>
<accession>D9X1E7</accession>
<dbReference type="InterPro" id="IPR012337">
    <property type="entry name" value="RNaseH-like_sf"/>
</dbReference>
<dbReference type="GO" id="GO:0000166">
    <property type="term" value="F:nucleotide binding"/>
    <property type="evidence" value="ECO:0007669"/>
    <property type="project" value="InterPro"/>
</dbReference>
<dbReference type="GO" id="GO:0003676">
    <property type="term" value="F:nucleic acid binding"/>
    <property type="evidence" value="ECO:0007669"/>
    <property type="project" value="InterPro"/>
</dbReference>
<dbReference type="Gene3D" id="1.10.150.80">
    <property type="entry name" value="HRDC domain"/>
    <property type="match status" value="1"/>
</dbReference>
<dbReference type="Proteomes" id="UP000004184">
    <property type="component" value="Unassembled WGS sequence"/>
</dbReference>
<name>D9X1E7_STRVT</name>
<dbReference type="Gene3D" id="3.30.420.10">
    <property type="entry name" value="Ribonuclease H-like superfamily/Ribonuclease H"/>
    <property type="match status" value="1"/>
</dbReference>
<evidence type="ECO:0000256" key="1">
    <source>
        <dbReference type="SAM" id="MobiDB-lite"/>
    </source>
</evidence>
<dbReference type="STRING" id="591159.SSQG_06124"/>
<feature type="region of interest" description="Disordered" evidence="1">
    <location>
        <begin position="340"/>
        <end position="382"/>
    </location>
</feature>
<dbReference type="AlphaFoldDB" id="D9X1E7"/>
<dbReference type="GO" id="GO:0006139">
    <property type="term" value="P:nucleobase-containing compound metabolic process"/>
    <property type="evidence" value="ECO:0007669"/>
    <property type="project" value="InterPro"/>
</dbReference>
<gene>
    <name evidence="3" type="ORF">SSQG_06124</name>
</gene>
<evidence type="ECO:0000313" key="3">
    <source>
        <dbReference type="EMBL" id="EFL35606.1"/>
    </source>
</evidence>
<reference evidence="4" key="1">
    <citation type="submission" date="2009-02" db="EMBL/GenBank/DDBJ databases">
        <title>Annotation of Streptomyces viridochromogenes strain DSM 40736.</title>
        <authorList>
            <consortium name="The Broad Institute Genome Sequencing Platform"/>
            <consortium name="Broad Institute Microbial Sequencing Center"/>
            <person name="Fischbach M."/>
            <person name="Godfrey P."/>
            <person name="Ward D."/>
            <person name="Young S."/>
            <person name="Zeng Q."/>
            <person name="Koehrsen M."/>
            <person name="Alvarado L."/>
            <person name="Berlin A.M."/>
            <person name="Bochicchio J."/>
            <person name="Borenstein D."/>
            <person name="Chapman S.B."/>
            <person name="Chen Z."/>
            <person name="Engels R."/>
            <person name="Freedman E."/>
            <person name="Gellesch M."/>
            <person name="Goldberg J."/>
            <person name="Griggs A."/>
            <person name="Gujja S."/>
            <person name="Heilman E.R."/>
            <person name="Heiman D.I."/>
            <person name="Hepburn T.A."/>
            <person name="Howarth C."/>
            <person name="Jen D."/>
            <person name="Larson L."/>
            <person name="Lewis B."/>
            <person name="Mehta T."/>
            <person name="Park D."/>
            <person name="Pearson M."/>
            <person name="Richards J."/>
            <person name="Roberts A."/>
            <person name="Saif S."/>
            <person name="Shea T.D."/>
            <person name="Shenoy N."/>
            <person name="Sisk P."/>
            <person name="Stolte C."/>
            <person name="Sykes S.N."/>
            <person name="Thomson T."/>
            <person name="Walk T."/>
            <person name="White J."/>
            <person name="Yandava C."/>
            <person name="Straight P."/>
            <person name="Clardy J."/>
            <person name="Hung D."/>
            <person name="Kolter R."/>
            <person name="Mekalanos J."/>
            <person name="Walker S."/>
            <person name="Walsh C.T."/>
            <person name="Wieland-Brown L.C."/>
            <person name="Haas B."/>
            <person name="Nusbaum C."/>
            <person name="Birren B."/>
        </authorList>
    </citation>
    <scope>NUCLEOTIDE SEQUENCE [LARGE SCALE GENOMIC DNA]</scope>
    <source>
        <strain evidence="4">DSM 40736 / JCM 4977 / BCRC 1201 / Tue 494</strain>
    </source>
</reference>
<dbReference type="SUPFAM" id="SSF47819">
    <property type="entry name" value="HRDC-like"/>
    <property type="match status" value="1"/>
</dbReference>
<feature type="region of interest" description="Disordered" evidence="1">
    <location>
        <begin position="455"/>
        <end position="474"/>
    </location>
</feature>
<feature type="region of interest" description="Disordered" evidence="1">
    <location>
        <begin position="1"/>
        <end position="32"/>
    </location>
</feature>
<dbReference type="InterPro" id="IPR010997">
    <property type="entry name" value="HRDC-like_sf"/>
</dbReference>
<organism evidence="3 4">
    <name type="scientific">Streptomyces viridochromogenes (strain DSM 40736 / JCM 4977 / BCRC 1201 / Tue 494)</name>
    <dbReference type="NCBI Taxonomy" id="591159"/>
    <lineage>
        <taxon>Bacteria</taxon>
        <taxon>Bacillati</taxon>
        <taxon>Actinomycetota</taxon>
        <taxon>Actinomycetes</taxon>
        <taxon>Kitasatosporales</taxon>
        <taxon>Streptomycetaceae</taxon>
        <taxon>Streptomyces</taxon>
    </lineage>
</organism>
<feature type="compositionally biased region" description="Gly residues" evidence="1">
    <location>
        <begin position="348"/>
        <end position="368"/>
    </location>
</feature>
<evidence type="ECO:0000313" key="4">
    <source>
        <dbReference type="Proteomes" id="UP000004184"/>
    </source>
</evidence>
<dbReference type="Pfam" id="PF01612">
    <property type="entry name" value="DNA_pol_A_exo1"/>
    <property type="match status" value="1"/>
</dbReference>
<protein>
    <submittedName>
        <fullName evidence="3">Ribonuclease D</fullName>
    </submittedName>
</protein>
<proteinExistence type="predicted"/>
<keyword evidence="4" id="KW-1185">Reference proteome</keyword>
<dbReference type="InterPro" id="IPR036397">
    <property type="entry name" value="RNaseH_sf"/>
</dbReference>
<dbReference type="SMART" id="SM00474">
    <property type="entry name" value="35EXOc"/>
    <property type="match status" value="1"/>
</dbReference>
<dbReference type="HOGENOM" id="CLU_576078_0_0_11"/>
<feature type="domain" description="3'-5' exonuclease" evidence="2">
    <location>
        <begin position="43"/>
        <end position="209"/>
    </location>
</feature>